<comment type="caution">
    <text evidence="1">The sequence shown here is derived from an EMBL/GenBank/DDBJ whole genome shotgun (WGS) entry which is preliminary data.</text>
</comment>
<dbReference type="Proteomes" id="UP001231649">
    <property type="component" value="Chromosome 5"/>
</dbReference>
<reference evidence="1" key="1">
    <citation type="submission" date="2023-03" db="EMBL/GenBank/DDBJ databases">
        <title>Chromosome-level genomes of two armyworms, Mythimna separata and Mythimna loreyi, provide insights into the biosynthesis and reception of sex pheromones.</title>
        <authorList>
            <person name="Zhao H."/>
        </authorList>
    </citation>
    <scope>NUCLEOTIDE SEQUENCE</scope>
    <source>
        <strain evidence="1">BeijingLab</strain>
    </source>
</reference>
<organism evidence="1 2">
    <name type="scientific">Mythimna loreyi</name>
    <dbReference type="NCBI Taxonomy" id="667449"/>
    <lineage>
        <taxon>Eukaryota</taxon>
        <taxon>Metazoa</taxon>
        <taxon>Ecdysozoa</taxon>
        <taxon>Arthropoda</taxon>
        <taxon>Hexapoda</taxon>
        <taxon>Insecta</taxon>
        <taxon>Pterygota</taxon>
        <taxon>Neoptera</taxon>
        <taxon>Endopterygota</taxon>
        <taxon>Lepidoptera</taxon>
        <taxon>Glossata</taxon>
        <taxon>Ditrysia</taxon>
        <taxon>Noctuoidea</taxon>
        <taxon>Noctuidae</taxon>
        <taxon>Noctuinae</taxon>
        <taxon>Hadenini</taxon>
        <taxon>Mythimna</taxon>
    </lineage>
</organism>
<gene>
    <name evidence="1" type="ORF">PYW08_014336</name>
</gene>
<dbReference type="EMBL" id="CM056781">
    <property type="protein sequence ID" value="KAJ8735086.1"/>
    <property type="molecule type" value="Genomic_DNA"/>
</dbReference>
<keyword evidence="2" id="KW-1185">Reference proteome</keyword>
<proteinExistence type="predicted"/>
<protein>
    <submittedName>
        <fullName evidence="1">Uncharacterized protein</fullName>
    </submittedName>
</protein>
<sequence length="328" mass="37923">MNTKQLKITKLFKKGATKVPEPEDCDDLQDEIQRLEQQLKEKQDELFQLQRNSYRHKASPIKKKGEMFVKPEKLILTNAVNHLKKELELMSVLTGIEVQSYVPDDHCCVVYHMQHAAEHEVKHGLRIEMKNGGNEVSKLSLPLGFNLDAVIEQYHNIMLPECLVDIRKALVAYHSRQEQFETLKKMLNSEAELFKVLDGSQMQISFVAQNDMDEDAKPFDVELVLDYRMNDIRPKQISFKETDLPEGAVEVLRQQCAVFKKKSLCEAFRDTFIDGAGPYKLVNQVSCPAASPRRNRRLRPNRRDYNNDDTFRPEEHCDEAELSDGDDD</sequence>
<evidence type="ECO:0000313" key="1">
    <source>
        <dbReference type="EMBL" id="KAJ8735086.1"/>
    </source>
</evidence>
<accession>A0ACC2R7I6</accession>
<name>A0ACC2R7I6_9NEOP</name>
<evidence type="ECO:0000313" key="2">
    <source>
        <dbReference type="Proteomes" id="UP001231649"/>
    </source>
</evidence>